<accession>A0ACA8R223</accession>
<evidence type="ECO:0000313" key="2">
    <source>
        <dbReference type="Proteomes" id="UP000825015"/>
    </source>
</evidence>
<keyword evidence="2" id="KW-1185">Reference proteome</keyword>
<reference evidence="1" key="1">
    <citation type="submission" date="2019-06" db="EMBL/GenBank/DDBJ databases">
        <title>Complete genome sequence of Methanobrevibacter arboriphilus strain SA.</title>
        <authorList>
            <person name="Asakawa S."/>
        </authorList>
    </citation>
    <scope>NUCLEOTIDE SEQUENCE</scope>
    <source>
        <strain evidence="1">SA</strain>
    </source>
</reference>
<evidence type="ECO:0000313" key="1">
    <source>
        <dbReference type="EMBL" id="BBL61512.1"/>
    </source>
</evidence>
<gene>
    <name evidence="1" type="ORF">MarbSA_05520</name>
</gene>
<protein>
    <submittedName>
        <fullName evidence="1">Uncharacterized protein</fullName>
    </submittedName>
</protein>
<organism evidence="1 2">
    <name type="scientific">Methanobrevibacter arboriphilus</name>
    <dbReference type="NCBI Taxonomy" id="39441"/>
    <lineage>
        <taxon>Archaea</taxon>
        <taxon>Methanobacteriati</taxon>
        <taxon>Methanobacteriota</taxon>
        <taxon>Methanomada group</taxon>
        <taxon>Methanobacteria</taxon>
        <taxon>Methanobacteriales</taxon>
        <taxon>Methanobacteriaceae</taxon>
        <taxon>Methanobrevibacter</taxon>
    </lineage>
</organism>
<sequence>MITIAKTMIVNKNEEQRLITLPLLIPNYDDCDAPHGEKQLSIEEIADFSHKYMEKYRKVDGGHTYIKTKKEVAVPVESWQLREDTAMKTIEGDEITYPEGTWMGTLKVFDDDAWDKVDKGIYTGGSVTVLEEAVADDIVLKEAAEKGRVLIKDIPDPAVATIALVEKPCVFGAKFCSVKAATKSDKKESFEAKRDKISGAIRKKFGDDNYVQLTYDDKVVVHSWKEEKYYEILYSIGLDDTIEFGEPVEVEQEFVAKKMLEVAKKAGRSISDSTFNKLKNAWDSLGKLIDKANNEREDNSLGLKSDKMTNDNEKNKDVVTKAELDTILDEKFEKQEDKLVEAVKAANETDEDKKKKKLDKIKKDLEDLGIDTSKIDFTVKKPENDEDEEVVSKKEYNEVVEKNKEYAEQLGIDVESQSLKGKDDDSNVSTKSEDDRIFASMNKTKKSMKNE</sequence>
<dbReference type="Proteomes" id="UP000825015">
    <property type="component" value="Chromosome"/>
</dbReference>
<dbReference type="EMBL" id="AP019779">
    <property type="protein sequence ID" value="BBL61512.1"/>
    <property type="molecule type" value="Genomic_DNA"/>
</dbReference>
<name>A0ACA8R223_METAZ</name>
<proteinExistence type="predicted"/>